<gene>
    <name evidence="1" type="ORF">CDL18_13245</name>
</gene>
<organism evidence="1 2">
    <name type="scientific">Mediterraneibacter gnavus</name>
    <name type="common">Ruminococcus gnavus</name>
    <dbReference type="NCBI Taxonomy" id="33038"/>
    <lineage>
        <taxon>Bacteria</taxon>
        <taxon>Bacillati</taxon>
        <taxon>Bacillota</taxon>
        <taxon>Clostridia</taxon>
        <taxon>Lachnospirales</taxon>
        <taxon>Lachnospiraceae</taxon>
        <taxon>Mediterraneibacter</taxon>
    </lineage>
</organism>
<evidence type="ECO:0000313" key="1">
    <source>
        <dbReference type="EMBL" id="PLT53057.1"/>
    </source>
</evidence>
<protein>
    <submittedName>
        <fullName evidence="1">Uncharacterized protein</fullName>
    </submittedName>
</protein>
<dbReference type="Proteomes" id="UP000234849">
    <property type="component" value="Unassembled WGS sequence"/>
</dbReference>
<accession>A0A2N5NF84</accession>
<dbReference type="EMBL" id="NIHM01000022">
    <property type="protein sequence ID" value="PLT53057.1"/>
    <property type="molecule type" value="Genomic_DNA"/>
</dbReference>
<name>A0A2N5NF84_MEDGN</name>
<reference evidence="1 2" key="1">
    <citation type="journal article" date="2017" name="Genome Med.">
        <title>A novel Ruminococcus gnavus clade enriched in inflammatory bowel disease patients.</title>
        <authorList>
            <person name="Hall A.B."/>
            <person name="Yassour M."/>
            <person name="Sauk J."/>
            <person name="Garner A."/>
            <person name="Jiang X."/>
            <person name="Arthur T."/>
            <person name="Lagoudas G.K."/>
            <person name="Vatanen T."/>
            <person name="Fornelos N."/>
            <person name="Wilson R."/>
            <person name="Bertha M."/>
            <person name="Cohen M."/>
            <person name="Garber J."/>
            <person name="Khalili H."/>
            <person name="Gevers D."/>
            <person name="Ananthakrishnan A.N."/>
            <person name="Kugathasan S."/>
            <person name="Lander E.S."/>
            <person name="Blainey P."/>
            <person name="Vlamakis H."/>
            <person name="Xavier R.J."/>
            <person name="Huttenhower C."/>
        </authorList>
    </citation>
    <scope>NUCLEOTIDE SEQUENCE [LARGE SCALE GENOMIC DNA]</scope>
    <source>
        <strain evidence="1 2">RJX1118</strain>
    </source>
</reference>
<evidence type="ECO:0000313" key="2">
    <source>
        <dbReference type="Proteomes" id="UP000234849"/>
    </source>
</evidence>
<sequence>MDKEKQKEMKKNQELIDHYDYLKNAASSTDCTGLIPALPESEEELDAYNAVYQYQTPLVKPKS</sequence>
<comment type="caution">
    <text evidence="1">The sequence shown here is derived from an EMBL/GenBank/DDBJ whole genome shotgun (WGS) entry which is preliminary data.</text>
</comment>
<proteinExistence type="predicted"/>
<dbReference type="RefSeq" id="WP_101880148.1">
    <property type="nucleotide sequence ID" value="NZ_JBDMCU010000011.1"/>
</dbReference>
<dbReference type="AlphaFoldDB" id="A0A2N5NF84"/>